<protein>
    <recommendedName>
        <fullName evidence="3">DNA polymerase III subunit delta</fullName>
    </recommendedName>
</protein>
<organism evidence="1 2">
    <name type="scientific">Candidatus Uhrbacteria bacterium RIFOXYC2_FULL_47_19</name>
    <dbReference type="NCBI Taxonomy" id="1802424"/>
    <lineage>
        <taxon>Bacteria</taxon>
        <taxon>Candidatus Uhriibacteriota</taxon>
    </lineage>
</organism>
<dbReference type="InterPro" id="IPR050238">
    <property type="entry name" value="DNA_Rep/Repair_Clamp_Loader"/>
</dbReference>
<dbReference type="Gene3D" id="3.40.50.300">
    <property type="entry name" value="P-loop containing nucleotide triphosphate hydrolases"/>
    <property type="match status" value="1"/>
</dbReference>
<name>A0A1F7WHI8_9BACT</name>
<proteinExistence type="predicted"/>
<dbReference type="Proteomes" id="UP000176988">
    <property type="component" value="Unassembled WGS sequence"/>
</dbReference>
<dbReference type="STRING" id="1802424.A2480_00750"/>
<evidence type="ECO:0000313" key="2">
    <source>
        <dbReference type="Proteomes" id="UP000176988"/>
    </source>
</evidence>
<accession>A0A1F7WHI8</accession>
<sequence>MNQDSVPAKTLKITSFPVPLGHEAIFESLKRSFISNRAVHAYLLTGRAGSGRFGLARALAAHLLDTDTLESQPDFCLVERGLDPKTSKPRTVIAIDQIQALRGRLSRTAFLGGWQVAVIRDAQYLNCESGNALLKTLEEPHAQTLLLLTALDTESVLPTVRSRCQEIHLPRVATSIIRDGLAAMGVLSSDASLLARLADGCPARAIRYVTEPQFLIEMREQRDQLLTLFGIDYASRWQIIEKILPKKLPFQDAQERTRNFLDLTAELLRDVLLFRYSQTERLVHLDAIDGIRRWSASNFDPQVTAEVLQKSKRQIDSNVGPRAVLQNFVLSL</sequence>
<reference evidence="1 2" key="1">
    <citation type="journal article" date="2016" name="Nat. Commun.">
        <title>Thousands of microbial genomes shed light on interconnected biogeochemical processes in an aquifer system.</title>
        <authorList>
            <person name="Anantharaman K."/>
            <person name="Brown C.T."/>
            <person name="Hug L.A."/>
            <person name="Sharon I."/>
            <person name="Castelle C.J."/>
            <person name="Probst A.J."/>
            <person name="Thomas B.C."/>
            <person name="Singh A."/>
            <person name="Wilkins M.J."/>
            <person name="Karaoz U."/>
            <person name="Brodie E.L."/>
            <person name="Williams K.H."/>
            <person name="Hubbard S.S."/>
            <person name="Banfield J.F."/>
        </authorList>
    </citation>
    <scope>NUCLEOTIDE SEQUENCE [LARGE SCALE GENOMIC DNA]</scope>
</reference>
<dbReference type="GO" id="GO:0006261">
    <property type="term" value="P:DNA-templated DNA replication"/>
    <property type="evidence" value="ECO:0007669"/>
    <property type="project" value="TreeGrafter"/>
</dbReference>
<comment type="caution">
    <text evidence="1">The sequence shown here is derived from an EMBL/GenBank/DDBJ whole genome shotgun (WGS) entry which is preliminary data.</text>
</comment>
<dbReference type="InterPro" id="IPR027417">
    <property type="entry name" value="P-loop_NTPase"/>
</dbReference>
<dbReference type="PANTHER" id="PTHR11669:SF8">
    <property type="entry name" value="DNA POLYMERASE III SUBUNIT DELTA"/>
    <property type="match status" value="1"/>
</dbReference>
<dbReference type="AlphaFoldDB" id="A0A1F7WHI8"/>
<gene>
    <name evidence="1" type="ORF">A2480_00750</name>
</gene>
<dbReference type="SUPFAM" id="SSF52540">
    <property type="entry name" value="P-loop containing nucleoside triphosphate hydrolases"/>
    <property type="match status" value="1"/>
</dbReference>
<dbReference type="Pfam" id="PF13177">
    <property type="entry name" value="DNA_pol3_delta2"/>
    <property type="match status" value="1"/>
</dbReference>
<evidence type="ECO:0008006" key="3">
    <source>
        <dbReference type="Google" id="ProtNLM"/>
    </source>
</evidence>
<evidence type="ECO:0000313" key="1">
    <source>
        <dbReference type="EMBL" id="OGM01658.1"/>
    </source>
</evidence>
<dbReference type="PANTHER" id="PTHR11669">
    <property type="entry name" value="REPLICATION FACTOR C / DNA POLYMERASE III GAMMA-TAU SUBUNIT"/>
    <property type="match status" value="1"/>
</dbReference>
<dbReference type="EMBL" id="MGFG01000001">
    <property type="protein sequence ID" value="OGM01658.1"/>
    <property type="molecule type" value="Genomic_DNA"/>
</dbReference>